<dbReference type="GO" id="GO:0003723">
    <property type="term" value="F:RNA binding"/>
    <property type="evidence" value="ECO:0007669"/>
    <property type="project" value="UniProtKB-KW"/>
</dbReference>
<dbReference type="Gene3D" id="1.10.340.70">
    <property type="match status" value="1"/>
</dbReference>
<feature type="domain" description="Integrase catalytic" evidence="2">
    <location>
        <begin position="213"/>
        <end position="395"/>
    </location>
</feature>
<protein>
    <recommendedName>
        <fullName evidence="2">Integrase catalytic domain-containing protein</fullName>
    </recommendedName>
</protein>
<dbReference type="Pfam" id="PF17921">
    <property type="entry name" value="Integrase_H2C2"/>
    <property type="match status" value="1"/>
</dbReference>
<dbReference type="PANTHER" id="PTHR37984:SF5">
    <property type="entry name" value="PROTEIN NYNRIN-LIKE"/>
    <property type="match status" value="1"/>
</dbReference>
<proteinExistence type="predicted"/>
<dbReference type="PROSITE" id="PS50994">
    <property type="entry name" value="INTEGRASE"/>
    <property type="match status" value="1"/>
</dbReference>
<dbReference type="InterPro" id="IPR041588">
    <property type="entry name" value="Integrase_H2C2"/>
</dbReference>
<gene>
    <name evidence="3" type="ORF">O181_033355</name>
</gene>
<dbReference type="Gene3D" id="3.30.420.10">
    <property type="entry name" value="Ribonuclease H-like superfamily/Ribonuclease H"/>
    <property type="match status" value="1"/>
</dbReference>
<dbReference type="Proteomes" id="UP000765509">
    <property type="component" value="Unassembled WGS sequence"/>
</dbReference>
<reference evidence="3" key="1">
    <citation type="submission" date="2021-03" db="EMBL/GenBank/DDBJ databases">
        <title>Draft genome sequence of rust myrtle Austropuccinia psidii MF-1, a brazilian biotype.</title>
        <authorList>
            <person name="Quecine M.C."/>
            <person name="Pachon D.M.R."/>
            <person name="Bonatelli M.L."/>
            <person name="Correr F.H."/>
            <person name="Franceschini L.M."/>
            <person name="Leite T.F."/>
            <person name="Margarido G.R.A."/>
            <person name="Almeida C.A."/>
            <person name="Ferrarezi J.A."/>
            <person name="Labate C.A."/>
        </authorList>
    </citation>
    <scope>NUCLEOTIDE SEQUENCE</scope>
    <source>
        <strain evidence="3">MF-1</strain>
    </source>
</reference>
<dbReference type="InterPro" id="IPR012337">
    <property type="entry name" value="RNaseH-like_sf"/>
</dbReference>
<dbReference type="AlphaFoldDB" id="A0A9Q3D2X5"/>
<dbReference type="InterPro" id="IPR036397">
    <property type="entry name" value="RNaseH_sf"/>
</dbReference>
<evidence type="ECO:0000313" key="3">
    <source>
        <dbReference type="EMBL" id="MBW0493640.1"/>
    </source>
</evidence>
<evidence type="ECO:0000256" key="1">
    <source>
        <dbReference type="ARBA" id="ARBA00022884"/>
    </source>
</evidence>
<dbReference type="SUPFAM" id="SSF53098">
    <property type="entry name" value="Ribonuclease H-like"/>
    <property type="match status" value="1"/>
</dbReference>
<organism evidence="3 4">
    <name type="scientific">Austropuccinia psidii MF-1</name>
    <dbReference type="NCBI Taxonomy" id="1389203"/>
    <lineage>
        <taxon>Eukaryota</taxon>
        <taxon>Fungi</taxon>
        <taxon>Dikarya</taxon>
        <taxon>Basidiomycota</taxon>
        <taxon>Pucciniomycotina</taxon>
        <taxon>Pucciniomycetes</taxon>
        <taxon>Pucciniales</taxon>
        <taxon>Sphaerophragmiaceae</taxon>
        <taxon>Austropuccinia</taxon>
    </lineage>
</organism>
<comment type="caution">
    <text evidence="3">The sequence shown here is derived from an EMBL/GenBank/DDBJ whole genome shotgun (WGS) entry which is preliminary data.</text>
</comment>
<dbReference type="GO" id="GO:0015074">
    <property type="term" value="P:DNA integration"/>
    <property type="evidence" value="ECO:0007669"/>
    <property type="project" value="InterPro"/>
</dbReference>
<dbReference type="GO" id="GO:0005634">
    <property type="term" value="C:nucleus"/>
    <property type="evidence" value="ECO:0007669"/>
    <property type="project" value="UniProtKB-ARBA"/>
</dbReference>
<keyword evidence="1" id="KW-0694">RNA-binding</keyword>
<accession>A0A9Q3D2X5</accession>
<name>A0A9Q3D2X5_9BASI</name>
<dbReference type="InterPro" id="IPR050951">
    <property type="entry name" value="Retrovirus_Pol_polyprotein"/>
</dbReference>
<evidence type="ECO:0000259" key="2">
    <source>
        <dbReference type="PROSITE" id="PS50994"/>
    </source>
</evidence>
<dbReference type="PANTHER" id="PTHR37984">
    <property type="entry name" value="PROTEIN CBG26694"/>
    <property type="match status" value="1"/>
</dbReference>
<evidence type="ECO:0000313" key="4">
    <source>
        <dbReference type="Proteomes" id="UP000765509"/>
    </source>
</evidence>
<keyword evidence="4" id="KW-1185">Reference proteome</keyword>
<dbReference type="EMBL" id="AVOT02012163">
    <property type="protein sequence ID" value="MBW0493640.1"/>
    <property type="molecule type" value="Genomic_DNA"/>
</dbReference>
<dbReference type="InterPro" id="IPR001584">
    <property type="entry name" value="Integrase_cat-core"/>
</dbReference>
<sequence>MKASNKHMLRWKISIQEYSRNITIVYKADNIHNSYGLSKWALPNNPENTAYFPENEEPQIQIEGINITDVGKESFEEVRESYNKDENFHIITSLLDKDLKEAALANSLDDMWKITYDNGRFHSVYGIFYHKSKSTCVIVLGSNMLINKILLEYHDNIYSGHLYEDRKIPRAKTCSWWPSWRNDVIECCYSCERCQKANKATGKQFGLIIHIQETSTPWEVAHMDWVTALPPGGEKVYNACLVIVDRYRKTPIFLPFHKDYTAMDKALLICNRLVSHNSLFKNIISDREPKFTSALWKYLHKLLGKKLSFSTGYHPQAYVLAERMIQTLEDIIRVFCAYGLDIKDSDGFTHDWCALIPELELAYKTFIHAYTGETSAILKKGWNPGFPIDTLKKGSVDINPTASSFE</sequence>